<keyword evidence="10 16" id="KW-0798">TonB box</keyword>
<dbReference type="PANTHER" id="PTHR32552">
    <property type="entry name" value="FERRICHROME IRON RECEPTOR-RELATED"/>
    <property type="match status" value="1"/>
</dbReference>
<dbReference type="STRING" id="1219032.GCA_001515545_03105"/>
<dbReference type="Pfam" id="PF00593">
    <property type="entry name" value="TonB_dep_Rec_b-barrel"/>
    <property type="match status" value="1"/>
</dbReference>
<evidence type="ECO:0000256" key="5">
    <source>
        <dbReference type="ARBA" id="ARBA00022496"/>
    </source>
</evidence>
<dbReference type="GO" id="GO:0009279">
    <property type="term" value="C:cell outer membrane"/>
    <property type="evidence" value="ECO:0007669"/>
    <property type="project" value="UniProtKB-SubCell"/>
</dbReference>
<dbReference type="EMBL" id="PDEA01000001">
    <property type="protein sequence ID" value="PEH90930.1"/>
    <property type="molecule type" value="Genomic_DNA"/>
</dbReference>
<name>A0A2A7V048_COMTR</name>
<dbReference type="CDD" id="cd01347">
    <property type="entry name" value="ligand_gated_channel"/>
    <property type="match status" value="1"/>
</dbReference>
<evidence type="ECO:0000256" key="1">
    <source>
        <dbReference type="ARBA" id="ARBA00004571"/>
    </source>
</evidence>
<dbReference type="InterPro" id="IPR012910">
    <property type="entry name" value="Plug_dom"/>
</dbReference>
<keyword evidence="11 14" id="KW-0472">Membrane</keyword>
<dbReference type="GO" id="GO:0015891">
    <property type="term" value="P:siderophore transport"/>
    <property type="evidence" value="ECO:0007669"/>
    <property type="project" value="InterPro"/>
</dbReference>
<feature type="domain" description="Secretin/TonB short N-terminal" evidence="17">
    <location>
        <begin position="1"/>
        <end position="48"/>
    </location>
</feature>
<evidence type="ECO:0000256" key="3">
    <source>
        <dbReference type="ARBA" id="ARBA00022448"/>
    </source>
</evidence>
<dbReference type="SUPFAM" id="SSF56935">
    <property type="entry name" value="Porins"/>
    <property type="match status" value="1"/>
</dbReference>
<dbReference type="InterPro" id="IPR010105">
    <property type="entry name" value="TonB_sidphr_rcpt"/>
</dbReference>
<evidence type="ECO:0000256" key="7">
    <source>
        <dbReference type="ARBA" id="ARBA00022729"/>
    </source>
</evidence>
<dbReference type="Gene3D" id="3.55.50.30">
    <property type="match status" value="1"/>
</dbReference>
<dbReference type="PANTHER" id="PTHR32552:SF82">
    <property type="entry name" value="FCUA PROTEIN"/>
    <property type="match status" value="1"/>
</dbReference>
<comment type="subcellular location">
    <subcellularLocation>
        <location evidence="1 14">Cell outer membrane</location>
        <topology evidence="1 14">Multi-pass membrane protein</topology>
    </subcellularLocation>
</comment>
<evidence type="ECO:0000259" key="17">
    <source>
        <dbReference type="SMART" id="SM00965"/>
    </source>
</evidence>
<evidence type="ECO:0000256" key="14">
    <source>
        <dbReference type="PROSITE-ProRule" id="PRU01360"/>
    </source>
</evidence>
<keyword evidence="8" id="KW-0408">Iron</keyword>
<gene>
    <name evidence="18" type="ORF">CRM82_07485</name>
</gene>
<proteinExistence type="inferred from homology"/>
<evidence type="ECO:0000256" key="4">
    <source>
        <dbReference type="ARBA" id="ARBA00022452"/>
    </source>
</evidence>
<keyword evidence="7" id="KW-0732">Signal</keyword>
<dbReference type="Gene3D" id="2.40.170.20">
    <property type="entry name" value="TonB-dependent receptor, beta-barrel domain"/>
    <property type="match status" value="1"/>
</dbReference>
<dbReference type="Gene3D" id="2.170.130.10">
    <property type="entry name" value="TonB-dependent receptor, plug domain"/>
    <property type="match status" value="1"/>
</dbReference>
<evidence type="ECO:0000256" key="15">
    <source>
        <dbReference type="PROSITE-ProRule" id="PRU10144"/>
    </source>
</evidence>
<evidence type="ECO:0000256" key="11">
    <source>
        <dbReference type="ARBA" id="ARBA00023136"/>
    </source>
</evidence>
<evidence type="ECO:0000256" key="16">
    <source>
        <dbReference type="RuleBase" id="RU003357"/>
    </source>
</evidence>
<evidence type="ECO:0000256" key="9">
    <source>
        <dbReference type="ARBA" id="ARBA00023065"/>
    </source>
</evidence>
<dbReference type="InterPro" id="IPR011662">
    <property type="entry name" value="Secretin/TonB_short_N"/>
</dbReference>
<keyword evidence="19" id="KW-1185">Reference proteome</keyword>
<evidence type="ECO:0000313" key="18">
    <source>
        <dbReference type="EMBL" id="PEH90930.1"/>
    </source>
</evidence>
<keyword evidence="9" id="KW-0406">Ion transport</keyword>
<evidence type="ECO:0000256" key="10">
    <source>
        <dbReference type="ARBA" id="ARBA00023077"/>
    </source>
</evidence>
<comment type="similarity">
    <text evidence="2 14 16">Belongs to the TonB-dependent receptor family.</text>
</comment>
<organism evidence="18 19">
    <name type="scientific">Comamonas terrigena</name>
    <dbReference type="NCBI Taxonomy" id="32013"/>
    <lineage>
        <taxon>Bacteria</taxon>
        <taxon>Pseudomonadati</taxon>
        <taxon>Pseudomonadota</taxon>
        <taxon>Betaproteobacteria</taxon>
        <taxon>Burkholderiales</taxon>
        <taxon>Comamonadaceae</taxon>
        <taxon>Comamonas</taxon>
    </lineage>
</organism>
<keyword evidence="5" id="KW-0410">Iron transport</keyword>
<comment type="caution">
    <text evidence="18">The sequence shown here is derived from an EMBL/GenBank/DDBJ whole genome shotgun (WGS) entry which is preliminary data.</text>
</comment>
<evidence type="ECO:0000256" key="12">
    <source>
        <dbReference type="ARBA" id="ARBA00023170"/>
    </source>
</evidence>
<dbReference type="AlphaFoldDB" id="A0A2A7V048"/>
<dbReference type="InterPro" id="IPR039426">
    <property type="entry name" value="TonB-dep_rcpt-like"/>
</dbReference>
<keyword evidence="13 14" id="KW-0998">Cell outer membrane</keyword>
<feature type="short sequence motif" description="TonB C-terminal box" evidence="15">
    <location>
        <begin position="712"/>
        <end position="729"/>
    </location>
</feature>
<evidence type="ECO:0000256" key="13">
    <source>
        <dbReference type="ARBA" id="ARBA00023237"/>
    </source>
</evidence>
<dbReference type="PROSITE" id="PS52016">
    <property type="entry name" value="TONB_DEPENDENT_REC_3"/>
    <property type="match status" value="1"/>
</dbReference>
<sequence>MASPALLQGRKTAGVQGTLSPQAAAQQLLQGSGLNARISGNTLLITAATGETALQDVTVRSRADGLPEAYAGGQIARGGSLGVLGTNDVMDTPFSVVNFTSELLENQQARTLADVVVNDASVRSLTASGGFGDSFQIRGFNVANGETFVNNFGGLAATTTIPVEMVERVELLKGPGALARGVGPDGSIGGSINLVTKRAGDTPLTRLTTTYTSQAQLSTHLDVGRRYGEDKAWGIRVNGVLRGGEGNIDGGRQKMGMGSLGLDYRSSRLRWSLDALALHDDTREFRPQAMVLFGPGGYSDTRLPAPPDGRLNFYPGTSVDSTNKMVTSRLEYDLTDRLTLMAGVGYNHFRVNQNFPSGNLLDSSGRMLVGNSIYDDARETTTADLGVKTSFRTGAVDHRVALVANWLDRDSGYYYDGTLPSTSSTIYEPLPIVDGSHGKPVKDSNLRQQGLALTDSLAMLDDRLLLTFGLRHQRIKTHTPYSQTQTSANSPLAGIVIKPVEHLALYVNYTAGLTDGGTAPVGVSNAFQTMSPFKSKQLEAGVKVDWGNMVTQAAVFQIKKPSGYTDPVSNVYSYAGEQRNRGLELSTYGELQRGMRLMASLAFTQAKLTRIEDLSVQGNNAPNVARRTVSVAADWDVPGVQGLSLNGRALYVSSVHLDNANTLRVPGWTRLDFGARYAMQVAGKPVVLRANIENLANRRYWLTTTVSSSYSYAMVSAPRTFTLSAAIDF</sequence>
<protein>
    <submittedName>
        <fullName evidence="18">TonB-dependent siderophore receptor</fullName>
    </submittedName>
</protein>
<reference evidence="19" key="1">
    <citation type="submission" date="2017-09" db="EMBL/GenBank/DDBJ databases">
        <title>FDA dAtabase for Regulatory Grade micrObial Sequences (FDA-ARGOS): Supporting development and validation of Infectious Disease Dx tests.</title>
        <authorList>
            <person name="Minogue T."/>
            <person name="Wolcott M."/>
            <person name="Wasieloski L."/>
            <person name="Aguilar W."/>
            <person name="Moore D."/>
            <person name="Tallon L."/>
            <person name="Sadzewicz L."/>
            <person name="Ott S."/>
            <person name="Zhao X."/>
            <person name="Nagaraj S."/>
            <person name="Vavikolanu K."/>
            <person name="Aluvathingal J."/>
            <person name="Nadendla S."/>
            <person name="Sichtig H."/>
        </authorList>
    </citation>
    <scope>NUCLEOTIDE SEQUENCE [LARGE SCALE GENOMIC DNA]</scope>
    <source>
        <strain evidence="19">FDAARGOS_394</strain>
    </source>
</reference>
<keyword evidence="6 14" id="KW-0812">Transmembrane</keyword>
<evidence type="ECO:0000256" key="2">
    <source>
        <dbReference type="ARBA" id="ARBA00009810"/>
    </source>
</evidence>
<dbReference type="Pfam" id="PF07660">
    <property type="entry name" value="STN"/>
    <property type="match status" value="1"/>
</dbReference>
<dbReference type="NCBIfam" id="TIGR01783">
    <property type="entry name" value="TonB-siderophor"/>
    <property type="match status" value="1"/>
</dbReference>
<dbReference type="GO" id="GO:0038023">
    <property type="term" value="F:signaling receptor activity"/>
    <property type="evidence" value="ECO:0007669"/>
    <property type="project" value="InterPro"/>
</dbReference>
<dbReference type="Pfam" id="PF07715">
    <property type="entry name" value="Plug"/>
    <property type="match status" value="1"/>
</dbReference>
<evidence type="ECO:0000313" key="19">
    <source>
        <dbReference type="Proteomes" id="UP000220246"/>
    </source>
</evidence>
<dbReference type="InterPro" id="IPR037066">
    <property type="entry name" value="Plug_dom_sf"/>
</dbReference>
<keyword evidence="3 14" id="KW-0813">Transport</keyword>
<keyword evidence="12 18" id="KW-0675">Receptor</keyword>
<dbReference type="PROSITE" id="PS01156">
    <property type="entry name" value="TONB_DEPENDENT_REC_2"/>
    <property type="match status" value="1"/>
</dbReference>
<evidence type="ECO:0000256" key="8">
    <source>
        <dbReference type="ARBA" id="ARBA00023004"/>
    </source>
</evidence>
<dbReference type="InterPro" id="IPR000531">
    <property type="entry name" value="Beta-barrel_TonB"/>
</dbReference>
<evidence type="ECO:0000256" key="6">
    <source>
        <dbReference type="ARBA" id="ARBA00022692"/>
    </source>
</evidence>
<dbReference type="GO" id="GO:0015344">
    <property type="term" value="F:siderophore uptake transmembrane transporter activity"/>
    <property type="evidence" value="ECO:0007669"/>
    <property type="project" value="TreeGrafter"/>
</dbReference>
<accession>A0A2A7V048</accession>
<dbReference type="OrthoDB" id="8732650at2"/>
<dbReference type="InterPro" id="IPR010917">
    <property type="entry name" value="TonB_rcpt_CS"/>
</dbReference>
<dbReference type="InterPro" id="IPR036942">
    <property type="entry name" value="Beta-barrel_TonB_sf"/>
</dbReference>
<keyword evidence="4 14" id="KW-1134">Transmembrane beta strand</keyword>
<dbReference type="Proteomes" id="UP000220246">
    <property type="component" value="Unassembled WGS sequence"/>
</dbReference>
<dbReference type="SMART" id="SM00965">
    <property type="entry name" value="STN"/>
    <property type="match status" value="1"/>
</dbReference>